<evidence type="ECO:0000313" key="2">
    <source>
        <dbReference type="EMBL" id="KAF2667667.1"/>
    </source>
</evidence>
<name>A0A6A6U8B0_9PEZI</name>
<proteinExistence type="predicted"/>
<protein>
    <submittedName>
        <fullName evidence="2">Uncharacterized protein</fullName>
    </submittedName>
</protein>
<organism evidence="2 3">
    <name type="scientific">Microthyrium microscopicum</name>
    <dbReference type="NCBI Taxonomy" id="703497"/>
    <lineage>
        <taxon>Eukaryota</taxon>
        <taxon>Fungi</taxon>
        <taxon>Dikarya</taxon>
        <taxon>Ascomycota</taxon>
        <taxon>Pezizomycotina</taxon>
        <taxon>Dothideomycetes</taxon>
        <taxon>Dothideomycetes incertae sedis</taxon>
        <taxon>Microthyriales</taxon>
        <taxon>Microthyriaceae</taxon>
        <taxon>Microthyrium</taxon>
    </lineage>
</organism>
<keyword evidence="1" id="KW-0472">Membrane</keyword>
<evidence type="ECO:0000256" key="1">
    <source>
        <dbReference type="SAM" id="Phobius"/>
    </source>
</evidence>
<dbReference type="EMBL" id="MU004237">
    <property type="protein sequence ID" value="KAF2667667.1"/>
    <property type="molecule type" value="Genomic_DNA"/>
</dbReference>
<sequence length="125" mass="13945">MDSSNAATSLANVLSILSMVLLSTYFGDTSLKAMQTSMIFTVWYFDKIAFLAFLPPICVHSPDPNWDLSSTCYTLPVSVYSILLLNYNTWSQAATYLPLDMHKTFLIWCGLVSNNIQETESLAAQ</sequence>
<keyword evidence="1" id="KW-1133">Transmembrane helix</keyword>
<accession>A0A6A6U8B0</accession>
<keyword evidence="1" id="KW-0812">Transmembrane</keyword>
<dbReference type="Proteomes" id="UP000799302">
    <property type="component" value="Unassembled WGS sequence"/>
</dbReference>
<dbReference type="AlphaFoldDB" id="A0A6A6U8B0"/>
<evidence type="ECO:0000313" key="3">
    <source>
        <dbReference type="Proteomes" id="UP000799302"/>
    </source>
</evidence>
<gene>
    <name evidence="2" type="ORF">BT63DRAFT_456967</name>
</gene>
<keyword evidence="3" id="KW-1185">Reference proteome</keyword>
<feature type="transmembrane region" description="Helical" evidence="1">
    <location>
        <begin position="6"/>
        <end position="26"/>
    </location>
</feature>
<reference evidence="2" key="1">
    <citation type="journal article" date="2020" name="Stud. Mycol.">
        <title>101 Dothideomycetes genomes: a test case for predicting lifestyles and emergence of pathogens.</title>
        <authorList>
            <person name="Haridas S."/>
            <person name="Albert R."/>
            <person name="Binder M."/>
            <person name="Bloem J."/>
            <person name="Labutti K."/>
            <person name="Salamov A."/>
            <person name="Andreopoulos B."/>
            <person name="Baker S."/>
            <person name="Barry K."/>
            <person name="Bills G."/>
            <person name="Bluhm B."/>
            <person name="Cannon C."/>
            <person name="Castanera R."/>
            <person name="Culley D."/>
            <person name="Daum C."/>
            <person name="Ezra D."/>
            <person name="Gonzalez J."/>
            <person name="Henrissat B."/>
            <person name="Kuo A."/>
            <person name="Liang C."/>
            <person name="Lipzen A."/>
            <person name="Lutzoni F."/>
            <person name="Magnuson J."/>
            <person name="Mondo S."/>
            <person name="Nolan M."/>
            <person name="Ohm R."/>
            <person name="Pangilinan J."/>
            <person name="Park H.-J."/>
            <person name="Ramirez L."/>
            <person name="Alfaro M."/>
            <person name="Sun H."/>
            <person name="Tritt A."/>
            <person name="Yoshinaga Y."/>
            <person name="Zwiers L.-H."/>
            <person name="Turgeon B."/>
            <person name="Goodwin S."/>
            <person name="Spatafora J."/>
            <person name="Crous P."/>
            <person name="Grigoriev I."/>
        </authorList>
    </citation>
    <scope>NUCLEOTIDE SEQUENCE</scope>
    <source>
        <strain evidence="2">CBS 115976</strain>
    </source>
</reference>